<dbReference type="InterPro" id="IPR051716">
    <property type="entry name" value="Plant_RL_S/T_kinase"/>
</dbReference>
<keyword evidence="3" id="KW-0433">Leucine-rich repeat</keyword>
<dbReference type="Pfam" id="PF00560">
    <property type="entry name" value="LRR_1"/>
    <property type="match status" value="3"/>
</dbReference>
<evidence type="ECO:0000256" key="7">
    <source>
        <dbReference type="ARBA" id="ARBA00022989"/>
    </source>
</evidence>
<dbReference type="InterPro" id="IPR032675">
    <property type="entry name" value="LRR_dom_sf"/>
</dbReference>
<keyword evidence="5" id="KW-0732">Signal</keyword>
<dbReference type="PANTHER" id="PTHR48053">
    <property type="entry name" value="LEUCINE RICH REPEAT FAMILY PROTEIN, EXPRESSED"/>
    <property type="match status" value="1"/>
</dbReference>
<dbReference type="STRING" id="4432.A0A1U8ADA4"/>
<evidence type="ECO:0000256" key="3">
    <source>
        <dbReference type="ARBA" id="ARBA00022614"/>
    </source>
</evidence>
<dbReference type="InParanoid" id="A0A1U8ADA4"/>
<name>A0A1U8ADA4_NELNU</name>
<keyword evidence="4" id="KW-0812">Transmembrane</keyword>
<dbReference type="eggNOG" id="ENOG502QT84">
    <property type="taxonomic scope" value="Eukaryota"/>
</dbReference>
<keyword evidence="7" id="KW-1133">Transmembrane helix</keyword>
<proteinExistence type="predicted"/>
<evidence type="ECO:0000313" key="11">
    <source>
        <dbReference type="Proteomes" id="UP000189703"/>
    </source>
</evidence>
<feature type="compositionally biased region" description="Polar residues" evidence="10">
    <location>
        <begin position="225"/>
        <end position="237"/>
    </location>
</feature>
<reference evidence="12" key="1">
    <citation type="submission" date="2025-08" db="UniProtKB">
        <authorList>
            <consortium name="RefSeq"/>
        </authorList>
    </citation>
    <scope>IDENTIFICATION</scope>
</reference>
<evidence type="ECO:0000256" key="5">
    <source>
        <dbReference type="ARBA" id="ARBA00022729"/>
    </source>
</evidence>
<evidence type="ECO:0000256" key="10">
    <source>
        <dbReference type="SAM" id="MobiDB-lite"/>
    </source>
</evidence>
<dbReference type="PANTHER" id="PTHR48053:SF32">
    <property type="entry name" value="LEUCINE RICH REPEAT FAMILY PROTEIN, EXPRESSED"/>
    <property type="match status" value="1"/>
</dbReference>
<dbReference type="PRINTS" id="PR00019">
    <property type="entry name" value="LEURICHRPT"/>
</dbReference>
<keyword evidence="9" id="KW-0675">Receptor</keyword>
<keyword evidence="11" id="KW-1185">Reference proteome</keyword>
<evidence type="ECO:0000256" key="6">
    <source>
        <dbReference type="ARBA" id="ARBA00022737"/>
    </source>
</evidence>
<evidence type="ECO:0000313" key="12">
    <source>
        <dbReference type="RefSeq" id="XP_010259735.1"/>
    </source>
</evidence>
<dbReference type="FunFam" id="3.80.10.10:FF:000722">
    <property type="entry name" value="Leucine-rich repeat receptor-like protein kinase"/>
    <property type="match status" value="1"/>
</dbReference>
<dbReference type="InterPro" id="IPR001611">
    <property type="entry name" value="Leu-rich_rpt"/>
</dbReference>
<comment type="subcellular location">
    <subcellularLocation>
        <location evidence="1">Membrane</location>
        <topology evidence="1">Single-pass membrane protein</topology>
    </subcellularLocation>
</comment>
<gene>
    <name evidence="12" type="primary">LOC104599069</name>
</gene>
<dbReference type="Gene3D" id="3.80.10.10">
    <property type="entry name" value="Ribonuclease Inhibitor"/>
    <property type="match status" value="2"/>
</dbReference>
<evidence type="ECO:0000256" key="1">
    <source>
        <dbReference type="ARBA" id="ARBA00004167"/>
    </source>
</evidence>
<dbReference type="AlphaFoldDB" id="A0A1U8ADA4"/>
<keyword evidence="8" id="KW-0472">Membrane</keyword>
<evidence type="ECO:0000256" key="4">
    <source>
        <dbReference type="ARBA" id="ARBA00022692"/>
    </source>
</evidence>
<dbReference type="KEGG" id="nnu:104599069"/>
<accession>A0A1U8ADA4</accession>
<dbReference type="RefSeq" id="XP_010259735.1">
    <property type="nucleotide sequence ID" value="XM_010261433.1"/>
</dbReference>
<sequence length="251" mass="27754">MENVIDCESIVLRASFTIPGIAFLSFQLALGQSTQWVLLLMEVMELFNATSLHSIFLYSNNLSGPLSPSICHLLCLQNLDLSQNSLSGSLLSDLANCCQLQRFVLSCYKFFGEIFDGIWPNLDNLLKLDLSSNEFNGSIPADLGDLKSLSETLNLSNHFSDEFPRSLDRLLMMVSFGLRHNNLNEQIPQIGTFENQGPTAFLNNPSLCGFPLQTPCIGNPPKSSPLDQQNQGTIFDTNSKKGLKPGFAIER</sequence>
<evidence type="ECO:0000256" key="2">
    <source>
        <dbReference type="ARBA" id="ARBA00022553"/>
    </source>
</evidence>
<feature type="region of interest" description="Disordered" evidence="10">
    <location>
        <begin position="219"/>
        <end position="251"/>
    </location>
</feature>
<dbReference type="SUPFAM" id="SSF52058">
    <property type="entry name" value="L domain-like"/>
    <property type="match status" value="1"/>
</dbReference>
<dbReference type="GeneID" id="104599069"/>
<evidence type="ECO:0000256" key="8">
    <source>
        <dbReference type="ARBA" id="ARBA00023136"/>
    </source>
</evidence>
<dbReference type="Proteomes" id="UP000189703">
    <property type="component" value="Unplaced"/>
</dbReference>
<keyword evidence="2" id="KW-0597">Phosphoprotein</keyword>
<protein>
    <submittedName>
        <fullName evidence="12">Receptor protein kinase-like protein ZAR1</fullName>
    </submittedName>
</protein>
<dbReference type="GO" id="GO:0004672">
    <property type="term" value="F:protein kinase activity"/>
    <property type="evidence" value="ECO:0000318"/>
    <property type="project" value="GO_Central"/>
</dbReference>
<organism evidence="11 12">
    <name type="scientific">Nelumbo nucifera</name>
    <name type="common">Sacred lotus</name>
    <dbReference type="NCBI Taxonomy" id="4432"/>
    <lineage>
        <taxon>Eukaryota</taxon>
        <taxon>Viridiplantae</taxon>
        <taxon>Streptophyta</taxon>
        <taxon>Embryophyta</taxon>
        <taxon>Tracheophyta</taxon>
        <taxon>Spermatophyta</taxon>
        <taxon>Magnoliopsida</taxon>
        <taxon>Proteales</taxon>
        <taxon>Nelumbonaceae</taxon>
        <taxon>Nelumbo</taxon>
    </lineage>
</organism>
<evidence type="ECO:0000256" key="9">
    <source>
        <dbReference type="ARBA" id="ARBA00023170"/>
    </source>
</evidence>
<dbReference type="GO" id="GO:0016020">
    <property type="term" value="C:membrane"/>
    <property type="evidence" value="ECO:0007669"/>
    <property type="project" value="UniProtKB-SubCell"/>
</dbReference>
<keyword evidence="6" id="KW-0677">Repeat</keyword>